<dbReference type="STRING" id="225164.V4AMX1"/>
<dbReference type="EMBL" id="KB201701">
    <property type="protein sequence ID" value="ESO94956.1"/>
    <property type="molecule type" value="Genomic_DNA"/>
</dbReference>
<dbReference type="Pfam" id="PF13855">
    <property type="entry name" value="LRR_8"/>
    <property type="match status" value="2"/>
</dbReference>
<accession>V4AMX1</accession>
<dbReference type="Gene3D" id="3.80.10.10">
    <property type="entry name" value="Ribonuclease Inhibitor"/>
    <property type="match status" value="2"/>
</dbReference>
<dbReference type="PANTHER" id="PTHR24369">
    <property type="entry name" value="ANTIGEN BSP, PUTATIVE-RELATED"/>
    <property type="match status" value="1"/>
</dbReference>
<dbReference type="InterPro" id="IPR001611">
    <property type="entry name" value="Leu-rich_rpt"/>
</dbReference>
<dbReference type="KEGG" id="lgi:LOTGIDRAFT_77516"/>
<keyword evidence="3" id="KW-0677">Repeat</keyword>
<dbReference type="HOGENOM" id="CLU_2114975_0_0_1"/>
<proteinExistence type="predicted"/>
<dbReference type="Proteomes" id="UP000030746">
    <property type="component" value="Unassembled WGS sequence"/>
</dbReference>
<gene>
    <name evidence="4" type="ORF">LOTGIDRAFT_77516</name>
</gene>
<sequence length="119" mass="13821">VPENIPINTTTLDLSFNQLTTIRNKDFQHLDNLVCLILSFNPISHIEEEAFVGLEKLQMLELNNHSLNNQVFDPDVRLFQPLKKLEQLDLSRNNLIKLPKDIFKSLNQLKIINLAFNKL</sequence>
<dbReference type="AlphaFoldDB" id="V4AMX1"/>
<keyword evidence="1" id="KW-0433">Leucine-rich repeat</keyword>
<dbReference type="GeneID" id="20252282"/>
<reference evidence="4 5" key="1">
    <citation type="journal article" date="2013" name="Nature">
        <title>Insights into bilaterian evolution from three spiralian genomes.</title>
        <authorList>
            <person name="Simakov O."/>
            <person name="Marletaz F."/>
            <person name="Cho S.J."/>
            <person name="Edsinger-Gonzales E."/>
            <person name="Havlak P."/>
            <person name="Hellsten U."/>
            <person name="Kuo D.H."/>
            <person name="Larsson T."/>
            <person name="Lv J."/>
            <person name="Arendt D."/>
            <person name="Savage R."/>
            <person name="Osoegawa K."/>
            <person name="de Jong P."/>
            <person name="Grimwood J."/>
            <person name="Chapman J.A."/>
            <person name="Shapiro H."/>
            <person name="Aerts A."/>
            <person name="Otillar R.P."/>
            <person name="Terry A.Y."/>
            <person name="Boore J.L."/>
            <person name="Grigoriev I.V."/>
            <person name="Lindberg D.R."/>
            <person name="Seaver E.C."/>
            <person name="Weisblat D.A."/>
            <person name="Putnam N.H."/>
            <person name="Rokhsar D.S."/>
        </authorList>
    </citation>
    <scope>NUCLEOTIDE SEQUENCE [LARGE SCALE GENOMIC DNA]</scope>
</reference>
<dbReference type="PANTHER" id="PTHR24369:SF210">
    <property type="entry name" value="CHAOPTIN-RELATED"/>
    <property type="match status" value="1"/>
</dbReference>
<dbReference type="GO" id="GO:0005886">
    <property type="term" value="C:plasma membrane"/>
    <property type="evidence" value="ECO:0007669"/>
    <property type="project" value="TreeGrafter"/>
</dbReference>
<keyword evidence="5" id="KW-1185">Reference proteome</keyword>
<dbReference type="OrthoDB" id="6161797at2759"/>
<feature type="non-terminal residue" evidence="4">
    <location>
        <position position="119"/>
    </location>
</feature>
<dbReference type="CTD" id="20252282"/>
<evidence type="ECO:0000256" key="2">
    <source>
        <dbReference type="ARBA" id="ARBA00022729"/>
    </source>
</evidence>
<feature type="non-terminal residue" evidence="4">
    <location>
        <position position="1"/>
    </location>
</feature>
<evidence type="ECO:0008006" key="6">
    <source>
        <dbReference type="Google" id="ProtNLM"/>
    </source>
</evidence>
<evidence type="ECO:0000313" key="5">
    <source>
        <dbReference type="Proteomes" id="UP000030746"/>
    </source>
</evidence>
<dbReference type="PROSITE" id="PS51450">
    <property type="entry name" value="LRR"/>
    <property type="match status" value="3"/>
</dbReference>
<dbReference type="RefSeq" id="XP_009054147.1">
    <property type="nucleotide sequence ID" value="XM_009055899.1"/>
</dbReference>
<evidence type="ECO:0000313" key="4">
    <source>
        <dbReference type="EMBL" id="ESO94956.1"/>
    </source>
</evidence>
<dbReference type="SMART" id="SM00369">
    <property type="entry name" value="LRR_TYP"/>
    <property type="match status" value="3"/>
</dbReference>
<organism evidence="4 5">
    <name type="scientific">Lottia gigantea</name>
    <name type="common">Giant owl limpet</name>
    <dbReference type="NCBI Taxonomy" id="225164"/>
    <lineage>
        <taxon>Eukaryota</taxon>
        <taxon>Metazoa</taxon>
        <taxon>Spiralia</taxon>
        <taxon>Lophotrochozoa</taxon>
        <taxon>Mollusca</taxon>
        <taxon>Gastropoda</taxon>
        <taxon>Patellogastropoda</taxon>
        <taxon>Lottioidea</taxon>
        <taxon>Lottiidae</taxon>
        <taxon>Lottia</taxon>
    </lineage>
</organism>
<protein>
    <recommendedName>
        <fullName evidence="6">LRRNT domain-containing protein</fullName>
    </recommendedName>
</protein>
<evidence type="ECO:0000256" key="3">
    <source>
        <dbReference type="ARBA" id="ARBA00022737"/>
    </source>
</evidence>
<dbReference type="InterPro" id="IPR003591">
    <property type="entry name" value="Leu-rich_rpt_typical-subtyp"/>
</dbReference>
<dbReference type="OMA" id="FEGANQL"/>
<evidence type="ECO:0000256" key="1">
    <source>
        <dbReference type="ARBA" id="ARBA00022614"/>
    </source>
</evidence>
<keyword evidence="2" id="KW-0732">Signal</keyword>
<dbReference type="PRINTS" id="PR00019">
    <property type="entry name" value="LEURICHRPT"/>
</dbReference>
<dbReference type="InterPro" id="IPR050541">
    <property type="entry name" value="LRR_TM_domain-containing"/>
</dbReference>
<name>V4AMX1_LOTGI</name>
<dbReference type="SUPFAM" id="SSF52058">
    <property type="entry name" value="L domain-like"/>
    <property type="match status" value="1"/>
</dbReference>
<dbReference type="InterPro" id="IPR032675">
    <property type="entry name" value="LRR_dom_sf"/>
</dbReference>